<comment type="similarity">
    <text evidence="1">To bacterial alkanal monooxygenase alpha and beta chains.</text>
</comment>
<dbReference type="Gene3D" id="3.20.20.30">
    <property type="entry name" value="Luciferase-like domain"/>
    <property type="match status" value="1"/>
</dbReference>
<evidence type="ECO:0000259" key="2">
    <source>
        <dbReference type="Pfam" id="PF00296"/>
    </source>
</evidence>
<evidence type="ECO:0000256" key="1">
    <source>
        <dbReference type="ARBA" id="ARBA00007789"/>
    </source>
</evidence>
<dbReference type="Pfam" id="PF00296">
    <property type="entry name" value="Bac_luciferase"/>
    <property type="match status" value="1"/>
</dbReference>
<comment type="caution">
    <text evidence="3">The sequence shown here is derived from an EMBL/GenBank/DDBJ whole genome shotgun (WGS) entry which is preliminary data.</text>
</comment>
<dbReference type="NCBIfam" id="TIGR03558">
    <property type="entry name" value="oxido_grp_1"/>
    <property type="match status" value="1"/>
</dbReference>
<proteinExistence type="predicted"/>
<dbReference type="AlphaFoldDB" id="A0A1G1SU37"/>
<dbReference type="InterPro" id="IPR011251">
    <property type="entry name" value="Luciferase-like_dom"/>
</dbReference>
<protein>
    <recommendedName>
        <fullName evidence="2">Luciferase-like domain-containing protein</fullName>
    </recommendedName>
</protein>
<organism evidence="3 4">
    <name type="scientific">Hymenobacter coccineus</name>
    <dbReference type="NCBI Taxonomy" id="1908235"/>
    <lineage>
        <taxon>Bacteria</taxon>
        <taxon>Pseudomonadati</taxon>
        <taxon>Bacteroidota</taxon>
        <taxon>Cytophagia</taxon>
        <taxon>Cytophagales</taxon>
        <taxon>Hymenobacteraceae</taxon>
        <taxon>Hymenobacter</taxon>
    </lineage>
</organism>
<dbReference type="InterPro" id="IPR019949">
    <property type="entry name" value="CmoO-like"/>
</dbReference>
<dbReference type="InterPro" id="IPR050766">
    <property type="entry name" value="Bact_Lucif_Oxidored"/>
</dbReference>
<evidence type="ECO:0000313" key="3">
    <source>
        <dbReference type="EMBL" id="OGX82129.1"/>
    </source>
</evidence>
<reference evidence="3 4" key="1">
    <citation type="submission" date="2016-08" db="EMBL/GenBank/DDBJ databases">
        <title>Hymenobacter coccineus sp. nov., Hymenobacter lapidarius sp. nov. and Hymenobacter glacialis sp. nov., isolated from Antarctic soil.</title>
        <authorList>
            <person name="Sedlacek I."/>
            <person name="Kralova S."/>
            <person name="Kyrova K."/>
            <person name="Maslanova I."/>
            <person name="Stankova E."/>
            <person name="Vrbovska V."/>
            <person name="Nemec M."/>
            <person name="Bartak M."/>
            <person name="Svec P."/>
            <person name="Busse H.-J."/>
            <person name="Pantucek R."/>
        </authorList>
    </citation>
    <scope>NUCLEOTIDE SEQUENCE [LARGE SCALE GENOMIC DNA]</scope>
    <source>
        <strain evidence="3 4">CCM 8649</strain>
    </source>
</reference>
<dbReference type="InterPro" id="IPR036661">
    <property type="entry name" value="Luciferase-like_sf"/>
</dbReference>
<gene>
    <name evidence="3" type="ORF">BEN49_02985</name>
</gene>
<evidence type="ECO:0000313" key="4">
    <source>
        <dbReference type="Proteomes" id="UP000177506"/>
    </source>
</evidence>
<sequence length="338" mass="37438">MKLSFVDISATPYQGDRKQALRDTIETAQVIEDLGFQRIWLTEHHNHKLVAGRAPEILMAAVAENTKHIRVGSGAILLNHYSPFKVAENFATLSELYSGRIDLGIGRATIGRFTNLALQPNRSAHQQADNSTEQLVELLAWLANDFPAKHSFSQVKVYNDGAVPNVFLLGSSGWSADTAAQLGLAYSFAGFFNPQQAAQITRHYLQDFQGSDKIYAHKKPRLILGLAVFAHETDQLALEFSAPMQYFHHQLRLTGVLSNELAPEKEAVGLLNGSISMERMSEPAKFPKFIVGKAETVAQELKAIKAAFGADEIMIRIMSANQKNKLKSLELLTKHLQD</sequence>
<name>A0A1G1SU37_9BACT</name>
<feature type="domain" description="Luciferase-like" evidence="2">
    <location>
        <begin position="11"/>
        <end position="309"/>
    </location>
</feature>
<dbReference type="GO" id="GO:0005829">
    <property type="term" value="C:cytosol"/>
    <property type="evidence" value="ECO:0007669"/>
    <property type="project" value="TreeGrafter"/>
</dbReference>
<dbReference type="PANTHER" id="PTHR30137:SF6">
    <property type="entry name" value="LUCIFERASE-LIKE MONOOXYGENASE"/>
    <property type="match status" value="1"/>
</dbReference>
<dbReference type="OrthoDB" id="9780518at2"/>
<accession>A0A1G1SU37</accession>
<dbReference type="RefSeq" id="WP_070746922.1">
    <property type="nucleotide sequence ID" value="NZ_MDZA01000437.1"/>
</dbReference>
<dbReference type="SUPFAM" id="SSF51679">
    <property type="entry name" value="Bacterial luciferase-like"/>
    <property type="match status" value="1"/>
</dbReference>
<dbReference type="GO" id="GO:0016705">
    <property type="term" value="F:oxidoreductase activity, acting on paired donors, with incorporation or reduction of molecular oxygen"/>
    <property type="evidence" value="ECO:0007669"/>
    <property type="project" value="InterPro"/>
</dbReference>
<keyword evidence="4" id="KW-1185">Reference proteome</keyword>
<dbReference type="EMBL" id="MDZA01000437">
    <property type="protein sequence ID" value="OGX82129.1"/>
    <property type="molecule type" value="Genomic_DNA"/>
</dbReference>
<dbReference type="Proteomes" id="UP000177506">
    <property type="component" value="Unassembled WGS sequence"/>
</dbReference>
<dbReference type="PANTHER" id="PTHR30137">
    <property type="entry name" value="LUCIFERASE-LIKE MONOOXYGENASE"/>
    <property type="match status" value="1"/>
</dbReference>